<proteinExistence type="predicted"/>
<name>A0A226WZW1_CABSO</name>
<organism evidence="2 3">
    <name type="scientific">Caballeronia sordidicola</name>
    <name type="common">Burkholderia sordidicola</name>
    <dbReference type="NCBI Taxonomy" id="196367"/>
    <lineage>
        <taxon>Bacteria</taxon>
        <taxon>Pseudomonadati</taxon>
        <taxon>Pseudomonadota</taxon>
        <taxon>Betaproteobacteria</taxon>
        <taxon>Burkholderiales</taxon>
        <taxon>Burkholderiaceae</taxon>
        <taxon>Caballeronia</taxon>
    </lineage>
</organism>
<accession>A0A226WZW1</accession>
<dbReference type="EMBL" id="MTHB01000128">
    <property type="protein sequence ID" value="OXC76290.1"/>
    <property type="molecule type" value="Genomic_DNA"/>
</dbReference>
<protein>
    <submittedName>
        <fullName evidence="2">Uncharacterized protein</fullName>
    </submittedName>
</protein>
<evidence type="ECO:0000313" key="2">
    <source>
        <dbReference type="EMBL" id="OXC76290.1"/>
    </source>
</evidence>
<dbReference type="AlphaFoldDB" id="A0A226WZW1"/>
<dbReference type="Proteomes" id="UP000214720">
    <property type="component" value="Unassembled WGS sequence"/>
</dbReference>
<evidence type="ECO:0000256" key="1">
    <source>
        <dbReference type="SAM" id="MobiDB-lite"/>
    </source>
</evidence>
<feature type="compositionally biased region" description="Polar residues" evidence="1">
    <location>
        <begin position="1"/>
        <end position="12"/>
    </location>
</feature>
<feature type="region of interest" description="Disordered" evidence="1">
    <location>
        <begin position="1"/>
        <end position="20"/>
    </location>
</feature>
<sequence>MTMTMTEANTVMAQRDRTSAGLRVLVDEMQRRTQGDEARAALESLLDQVR</sequence>
<comment type="caution">
    <text evidence="2">The sequence shown here is derived from an EMBL/GenBank/DDBJ whole genome shotgun (WGS) entry which is preliminary data.</text>
</comment>
<reference evidence="3" key="1">
    <citation type="submission" date="2017-01" db="EMBL/GenBank/DDBJ databases">
        <title>Genome Analysis of Deinococcus marmoris KOPRI26562.</title>
        <authorList>
            <person name="Kim J.H."/>
            <person name="Oh H.-M."/>
        </authorList>
    </citation>
    <scope>NUCLEOTIDE SEQUENCE [LARGE SCALE GENOMIC DNA]</scope>
    <source>
        <strain evidence="3">PAMC 26633</strain>
    </source>
</reference>
<evidence type="ECO:0000313" key="3">
    <source>
        <dbReference type="Proteomes" id="UP000214720"/>
    </source>
</evidence>
<gene>
    <name evidence="2" type="ORF">BSU04_22610</name>
</gene>